<feature type="region of interest" description="Disordered" evidence="1">
    <location>
        <begin position="613"/>
        <end position="691"/>
    </location>
</feature>
<evidence type="ECO:0000313" key="3">
    <source>
        <dbReference type="Proteomes" id="UP000762676"/>
    </source>
</evidence>
<evidence type="ECO:0000313" key="2">
    <source>
        <dbReference type="EMBL" id="GFS02529.1"/>
    </source>
</evidence>
<feature type="compositionally biased region" description="Basic and acidic residues" evidence="1">
    <location>
        <begin position="643"/>
        <end position="656"/>
    </location>
</feature>
<feature type="compositionally biased region" description="Polar residues" evidence="1">
    <location>
        <begin position="147"/>
        <end position="161"/>
    </location>
</feature>
<dbReference type="AlphaFoldDB" id="A0AAV4I087"/>
<name>A0AAV4I087_9GAST</name>
<dbReference type="Proteomes" id="UP000762676">
    <property type="component" value="Unassembled WGS sequence"/>
</dbReference>
<dbReference type="EMBL" id="BMAT01009246">
    <property type="protein sequence ID" value="GFS02529.1"/>
    <property type="molecule type" value="Genomic_DNA"/>
</dbReference>
<organism evidence="2 3">
    <name type="scientific">Elysia marginata</name>
    <dbReference type="NCBI Taxonomy" id="1093978"/>
    <lineage>
        <taxon>Eukaryota</taxon>
        <taxon>Metazoa</taxon>
        <taxon>Spiralia</taxon>
        <taxon>Lophotrochozoa</taxon>
        <taxon>Mollusca</taxon>
        <taxon>Gastropoda</taxon>
        <taxon>Heterobranchia</taxon>
        <taxon>Euthyneura</taxon>
        <taxon>Panpulmonata</taxon>
        <taxon>Sacoglossa</taxon>
        <taxon>Placobranchoidea</taxon>
        <taxon>Plakobranchidae</taxon>
        <taxon>Elysia</taxon>
    </lineage>
</organism>
<feature type="region of interest" description="Disordered" evidence="1">
    <location>
        <begin position="22"/>
        <end position="47"/>
    </location>
</feature>
<protein>
    <submittedName>
        <fullName evidence="2">Uncharacterized protein</fullName>
    </submittedName>
</protein>
<comment type="caution">
    <text evidence="2">The sequence shown here is derived from an EMBL/GenBank/DDBJ whole genome shotgun (WGS) entry which is preliminary data.</text>
</comment>
<feature type="region of interest" description="Disordered" evidence="1">
    <location>
        <begin position="147"/>
        <end position="166"/>
    </location>
</feature>
<sequence>MAAAAGDNNGVLNNNAVLTCGGAGNFNDSVKPDGEKRHAEKEDQGDKYLKSLELAMVELRPLPKPACEETIKQEENTDSSTIIEQTPATGKVSEIDISKEEQTTVSSADPKIVTTEVNSSQNYSTVSIESLVTEPLDSSLAVSCQPETPVSESLSPPNTDIGSKPAGTIASVTATEKEPIDYPRSTDSVKLDKRQGINTATVTTSPNALSIPHNSCHTNTEKLYAQPIISKSNIDADECHTNTDKKVLPNRGKSPSRGSNIASVLLPNVDLEKAKVNSNGHPAIQLATRSQPSTRDKCLPGQRVLNNTGHLSGGNYYQNSRKPTMACARHKCFFPNTVSTRECSQSNTVLPNYERPYGKRELRRALPRKSNFSCHDAAMKEAGFEDESIALRKAERLKERLARVANSFNPLLGLSNYVATGCEPAGIEVVVTDENSNTKKQRDADVKDIEAVAAGNVSTNHLAPDTDTSFQNGLISAESSTLEVKDDSSPSRHLLGGVETAVGSRRRRPGSARIEYVECKPLSQYLEYIRDNRQEYISYIRHQQHQHQVSRKDKAVATLIKMGQAFELRHQGGTTRDRKSTKMIADGHDSHVIEDGESGADVIVMAAKALRPRTANPGKYARSRDKSGGGGGRRGTEPPARPLSEDRKSFHADKNTHGSSTPTATGGAASHGAKEEEHPKTELERRKLKAEDWTRSVPTHTLTRARIQSLRELGTDDPELTKWWEAFKGCHYLRQNICHT</sequence>
<reference evidence="2 3" key="1">
    <citation type="journal article" date="2021" name="Elife">
        <title>Chloroplast acquisition without the gene transfer in kleptoplastic sea slugs, Plakobranchus ocellatus.</title>
        <authorList>
            <person name="Maeda T."/>
            <person name="Takahashi S."/>
            <person name="Yoshida T."/>
            <person name="Shimamura S."/>
            <person name="Takaki Y."/>
            <person name="Nagai Y."/>
            <person name="Toyoda A."/>
            <person name="Suzuki Y."/>
            <person name="Arimoto A."/>
            <person name="Ishii H."/>
            <person name="Satoh N."/>
            <person name="Nishiyama T."/>
            <person name="Hasebe M."/>
            <person name="Maruyama T."/>
            <person name="Minagawa J."/>
            <person name="Obokata J."/>
            <person name="Shigenobu S."/>
        </authorList>
    </citation>
    <scope>NUCLEOTIDE SEQUENCE [LARGE SCALE GENOMIC DNA]</scope>
</reference>
<evidence type="ECO:0000256" key="1">
    <source>
        <dbReference type="SAM" id="MobiDB-lite"/>
    </source>
</evidence>
<proteinExistence type="predicted"/>
<gene>
    <name evidence="2" type="ORF">ElyMa_004609000</name>
</gene>
<keyword evidence="3" id="KW-1185">Reference proteome</keyword>
<feature type="compositionally biased region" description="Basic and acidic residues" evidence="1">
    <location>
        <begin position="672"/>
        <end position="691"/>
    </location>
</feature>
<accession>A0AAV4I087</accession>
<feature type="compositionally biased region" description="Basic and acidic residues" evidence="1">
    <location>
        <begin position="30"/>
        <end position="47"/>
    </location>
</feature>